<dbReference type="Proteomes" id="UP001159363">
    <property type="component" value="Chromosome 2"/>
</dbReference>
<evidence type="ECO:0000256" key="4">
    <source>
        <dbReference type="ARBA" id="ARBA00010617"/>
    </source>
</evidence>
<keyword evidence="5" id="KW-0349">Heme</keyword>
<protein>
    <recommendedName>
        <fullName evidence="15">Cytochrome P450</fullName>
    </recommendedName>
</protein>
<evidence type="ECO:0000256" key="2">
    <source>
        <dbReference type="ARBA" id="ARBA00004174"/>
    </source>
</evidence>
<evidence type="ECO:0000313" key="14">
    <source>
        <dbReference type="Proteomes" id="UP001159363"/>
    </source>
</evidence>
<reference evidence="13 14" key="1">
    <citation type="submission" date="2023-02" db="EMBL/GenBank/DDBJ databases">
        <title>LHISI_Scaffold_Assembly.</title>
        <authorList>
            <person name="Stuart O.P."/>
            <person name="Cleave R."/>
            <person name="Magrath M.J.L."/>
            <person name="Mikheyev A.S."/>
        </authorList>
    </citation>
    <scope>NUCLEOTIDE SEQUENCE [LARGE SCALE GENOMIC DNA]</scope>
    <source>
        <strain evidence="13">Daus_M_001</strain>
        <tissue evidence="13">Leg muscle</tissue>
    </source>
</reference>
<sequence length="123" mass="14117">MVYLEQVISETLRLCPPLPVVSRAVEEERGVANSPDPDHFDPYRFSAENSVGRQPYSFVPFLGERKMCTGKRYAYMQRKAILSTVLRNYQVLPCGSREEMEKVQFRMSLHIISGFNTKLAAIK</sequence>
<dbReference type="SUPFAM" id="SSF48264">
    <property type="entry name" value="Cytochrome P450"/>
    <property type="match status" value="1"/>
</dbReference>
<accession>A0ABQ9IEL2</accession>
<keyword evidence="8" id="KW-0492">Microsome</keyword>
<organism evidence="13 14">
    <name type="scientific">Dryococelus australis</name>
    <dbReference type="NCBI Taxonomy" id="614101"/>
    <lineage>
        <taxon>Eukaryota</taxon>
        <taxon>Metazoa</taxon>
        <taxon>Ecdysozoa</taxon>
        <taxon>Arthropoda</taxon>
        <taxon>Hexapoda</taxon>
        <taxon>Insecta</taxon>
        <taxon>Pterygota</taxon>
        <taxon>Neoptera</taxon>
        <taxon>Polyneoptera</taxon>
        <taxon>Phasmatodea</taxon>
        <taxon>Verophasmatodea</taxon>
        <taxon>Anareolatae</taxon>
        <taxon>Phasmatidae</taxon>
        <taxon>Eurycanthinae</taxon>
        <taxon>Dryococelus</taxon>
    </lineage>
</organism>
<evidence type="ECO:0008006" key="15">
    <source>
        <dbReference type="Google" id="ProtNLM"/>
    </source>
</evidence>
<evidence type="ECO:0000256" key="8">
    <source>
        <dbReference type="ARBA" id="ARBA00022848"/>
    </source>
</evidence>
<dbReference type="InterPro" id="IPR036396">
    <property type="entry name" value="Cyt_P450_sf"/>
</dbReference>
<keyword evidence="10" id="KW-0408">Iron</keyword>
<evidence type="ECO:0000256" key="7">
    <source>
        <dbReference type="ARBA" id="ARBA00022824"/>
    </source>
</evidence>
<keyword evidence="6" id="KW-0479">Metal-binding</keyword>
<proteinExistence type="inferred from homology"/>
<keyword evidence="12" id="KW-0472">Membrane</keyword>
<evidence type="ECO:0000256" key="1">
    <source>
        <dbReference type="ARBA" id="ARBA00001971"/>
    </source>
</evidence>
<evidence type="ECO:0000313" key="13">
    <source>
        <dbReference type="EMBL" id="KAJ8894338.1"/>
    </source>
</evidence>
<dbReference type="PANTHER" id="PTHR24291">
    <property type="entry name" value="CYTOCHROME P450 FAMILY 4"/>
    <property type="match status" value="1"/>
</dbReference>
<evidence type="ECO:0000256" key="9">
    <source>
        <dbReference type="ARBA" id="ARBA00023002"/>
    </source>
</evidence>
<name>A0ABQ9IEL2_9NEOP</name>
<keyword evidence="7" id="KW-0256">Endoplasmic reticulum</keyword>
<evidence type="ECO:0000256" key="6">
    <source>
        <dbReference type="ARBA" id="ARBA00022723"/>
    </source>
</evidence>
<evidence type="ECO:0000256" key="5">
    <source>
        <dbReference type="ARBA" id="ARBA00022617"/>
    </source>
</evidence>
<evidence type="ECO:0000256" key="11">
    <source>
        <dbReference type="ARBA" id="ARBA00023033"/>
    </source>
</evidence>
<comment type="similarity">
    <text evidence="4">Belongs to the cytochrome P450 family.</text>
</comment>
<evidence type="ECO:0000256" key="10">
    <source>
        <dbReference type="ARBA" id="ARBA00023004"/>
    </source>
</evidence>
<dbReference type="InterPro" id="IPR001128">
    <property type="entry name" value="Cyt_P450"/>
</dbReference>
<dbReference type="EMBL" id="JARBHB010000002">
    <property type="protein sequence ID" value="KAJ8894338.1"/>
    <property type="molecule type" value="Genomic_DNA"/>
</dbReference>
<comment type="caution">
    <text evidence="13">The sequence shown here is derived from an EMBL/GenBank/DDBJ whole genome shotgun (WGS) entry which is preliminary data.</text>
</comment>
<dbReference type="PANTHER" id="PTHR24291:SF189">
    <property type="entry name" value="CYTOCHROME P450 4C3-RELATED"/>
    <property type="match status" value="1"/>
</dbReference>
<evidence type="ECO:0000256" key="12">
    <source>
        <dbReference type="ARBA" id="ARBA00023136"/>
    </source>
</evidence>
<dbReference type="InterPro" id="IPR050196">
    <property type="entry name" value="Cytochrome_P450_Monoox"/>
</dbReference>
<keyword evidence="11" id="KW-0503">Monooxygenase</keyword>
<comment type="cofactor">
    <cofactor evidence="1">
        <name>heme</name>
        <dbReference type="ChEBI" id="CHEBI:30413"/>
    </cofactor>
</comment>
<keyword evidence="9" id="KW-0560">Oxidoreductase</keyword>
<dbReference type="Pfam" id="PF00067">
    <property type="entry name" value="p450"/>
    <property type="match status" value="1"/>
</dbReference>
<comment type="subcellular location">
    <subcellularLocation>
        <location evidence="3">Endoplasmic reticulum membrane</location>
        <topology evidence="3">Peripheral membrane protein</topology>
    </subcellularLocation>
    <subcellularLocation>
        <location evidence="2">Microsome membrane</location>
        <topology evidence="2">Peripheral membrane protein</topology>
    </subcellularLocation>
</comment>
<keyword evidence="14" id="KW-1185">Reference proteome</keyword>
<gene>
    <name evidence="13" type="ORF">PR048_006964</name>
</gene>
<evidence type="ECO:0000256" key="3">
    <source>
        <dbReference type="ARBA" id="ARBA00004406"/>
    </source>
</evidence>
<dbReference type="Gene3D" id="1.10.630.10">
    <property type="entry name" value="Cytochrome P450"/>
    <property type="match status" value="2"/>
</dbReference>